<dbReference type="OrthoDB" id="9796171at2"/>
<name>A0A2N5Y796_9GAMM</name>
<accession>A0A2N5Y796</accession>
<proteinExistence type="predicted"/>
<protein>
    <submittedName>
        <fullName evidence="2">GNAT family N-acetyltransferase</fullName>
    </submittedName>
</protein>
<evidence type="ECO:0000313" key="2">
    <source>
        <dbReference type="EMBL" id="PLW84271.1"/>
    </source>
</evidence>
<keyword evidence="3" id="KW-1185">Reference proteome</keyword>
<dbReference type="InterPro" id="IPR016181">
    <property type="entry name" value="Acyl_CoA_acyltransferase"/>
</dbReference>
<dbReference type="InterPro" id="IPR000182">
    <property type="entry name" value="GNAT_dom"/>
</dbReference>
<feature type="domain" description="N-acetyltransferase" evidence="1">
    <location>
        <begin position="8"/>
        <end position="151"/>
    </location>
</feature>
<reference evidence="3" key="1">
    <citation type="submission" date="2017-11" db="EMBL/GenBank/DDBJ databases">
        <title>The draft genome sequence of Chromatocurvus sp. F02.</title>
        <authorList>
            <person name="Du Z.-J."/>
            <person name="Chang Y.-Q."/>
        </authorList>
    </citation>
    <scope>NUCLEOTIDE SEQUENCE [LARGE SCALE GENOMIC DNA]</scope>
    <source>
        <strain evidence="3">F02</strain>
    </source>
</reference>
<evidence type="ECO:0000259" key="1">
    <source>
        <dbReference type="PROSITE" id="PS51186"/>
    </source>
</evidence>
<keyword evidence="2" id="KW-0808">Transferase</keyword>
<dbReference type="RefSeq" id="WP_101519907.1">
    <property type="nucleotide sequence ID" value="NZ_PKLZ01000001.1"/>
</dbReference>
<dbReference type="EMBL" id="PKLZ01000001">
    <property type="protein sequence ID" value="PLW84271.1"/>
    <property type="molecule type" value="Genomic_DNA"/>
</dbReference>
<dbReference type="Gene3D" id="3.40.630.30">
    <property type="match status" value="1"/>
</dbReference>
<dbReference type="Pfam" id="PF13673">
    <property type="entry name" value="Acetyltransf_10"/>
    <property type="match status" value="1"/>
</dbReference>
<gene>
    <name evidence="2" type="ORF">CWI75_02725</name>
</gene>
<dbReference type="AlphaFoldDB" id="A0A2N5Y796"/>
<sequence length="161" mass="17954">MEYNWLNTPFDALDAAQLYDLLRLRQDIFVVEQNCAYPDLDGLDQHAWHMRCLQNGAVVAYQRCLPPAISYPGCSSLGRVVVAAEARGTGLGRELVARGIHFNRQQWPQADIVIGAQAYLLDFYSSLGFAGEGEPYLEDGILHVHMRYPAQQQAGALSNSR</sequence>
<dbReference type="GO" id="GO:0016747">
    <property type="term" value="F:acyltransferase activity, transferring groups other than amino-acyl groups"/>
    <property type="evidence" value="ECO:0007669"/>
    <property type="project" value="InterPro"/>
</dbReference>
<organism evidence="2 3">
    <name type="scientific">Kineobactrum sediminis</name>
    <dbReference type="NCBI Taxonomy" id="1905677"/>
    <lineage>
        <taxon>Bacteria</taxon>
        <taxon>Pseudomonadati</taxon>
        <taxon>Pseudomonadota</taxon>
        <taxon>Gammaproteobacteria</taxon>
        <taxon>Cellvibrionales</taxon>
        <taxon>Halieaceae</taxon>
        <taxon>Kineobactrum</taxon>
    </lineage>
</organism>
<dbReference type="PROSITE" id="PS51186">
    <property type="entry name" value="GNAT"/>
    <property type="match status" value="1"/>
</dbReference>
<comment type="caution">
    <text evidence="2">The sequence shown here is derived from an EMBL/GenBank/DDBJ whole genome shotgun (WGS) entry which is preliminary data.</text>
</comment>
<dbReference type="Proteomes" id="UP000234845">
    <property type="component" value="Unassembled WGS sequence"/>
</dbReference>
<dbReference type="SUPFAM" id="SSF55729">
    <property type="entry name" value="Acyl-CoA N-acyltransferases (Nat)"/>
    <property type="match status" value="1"/>
</dbReference>
<evidence type="ECO:0000313" key="3">
    <source>
        <dbReference type="Proteomes" id="UP000234845"/>
    </source>
</evidence>